<dbReference type="AlphaFoldDB" id="A0A6N6M5R7"/>
<dbReference type="Proteomes" id="UP000435357">
    <property type="component" value="Unassembled WGS sequence"/>
</dbReference>
<proteinExistence type="predicted"/>
<keyword evidence="1" id="KW-0472">Membrane</keyword>
<evidence type="ECO:0000313" key="2">
    <source>
        <dbReference type="EMBL" id="KAB1063703.1"/>
    </source>
</evidence>
<reference evidence="2 3" key="1">
    <citation type="submission" date="2019-09" db="EMBL/GenBank/DDBJ databases">
        <title>Genomes of Cryomorphaceae.</title>
        <authorList>
            <person name="Bowman J.P."/>
        </authorList>
    </citation>
    <scope>NUCLEOTIDE SEQUENCE [LARGE SCALE GENOMIC DNA]</scope>
    <source>
        <strain evidence="2 3">KCTC 52047</strain>
    </source>
</reference>
<feature type="transmembrane region" description="Helical" evidence="1">
    <location>
        <begin position="15"/>
        <end position="33"/>
    </location>
</feature>
<keyword evidence="1" id="KW-0812">Transmembrane</keyword>
<feature type="transmembrane region" description="Helical" evidence="1">
    <location>
        <begin position="391"/>
        <end position="409"/>
    </location>
</feature>
<feature type="transmembrane region" description="Helical" evidence="1">
    <location>
        <begin position="182"/>
        <end position="198"/>
    </location>
</feature>
<evidence type="ECO:0000256" key="1">
    <source>
        <dbReference type="SAM" id="Phobius"/>
    </source>
</evidence>
<feature type="transmembrane region" description="Helical" evidence="1">
    <location>
        <begin position="310"/>
        <end position="328"/>
    </location>
</feature>
<keyword evidence="3" id="KW-1185">Reference proteome</keyword>
<feature type="transmembrane region" description="Helical" evidence="1">
    <location>
        <begin position="256"/>
        <end position="275"/>
    </location>
</feature>
<evidence type="ECO:0000313" key="3">
    <source>
        <dbReference type="Proteomes" id="UP000435357"/>
    </source>
</evidence>
<organism evidence="2 3">
    <name type="scientific">Salibacter halophilus</name>
    <dbReference type="NCBI Taxonomy" id="1803916"/>
    <lineage>
        <taxon>Bacteria</taxon>
        <taxon>Pseudomonadati</taxon>
        <taxon>Bacteroidota</taxon>
        <taxon>Flavobacteriia</taxon>
        <taxon>Flavobacteriales</taxon>
        <taxon>Salibacteraceae</taxon>
        <taxon>Salibacter</taxon>
    </lineage>
</organism>
<dbReference type="EMBL" id="WACR01000007">
    <property type="protein sequence ID" value="KAB1063703.1"/>
    <property type="molecule type" value="Genomic_DNA"/>
</dbReference>
<feature type="transmembrane region" description="Helical" evidence="1">
    <location>
        <begin position="210"/>
        <end position="236"/>
    </location>
</feature>
<gene>
    <name evidence="2" type="ORF">F3059_09040</name>
</gene>
<keyword evidence="1" id="KW-1133">Transmembrane helix</keyword>
<feature type="transmembrane region" description="Helical" evidence="1">
    <location>
        <begin position="129"/>
        <end position="149"/>
    </location>
</feature>
<evidence type="ECO:0008006" key="4">
    <source>
        <dbReference type="Google" id="ProtNLM"/>
    </source>
</evidence>
<protein>
    <recommendedName>
        <fullName evidence="4">Glycosyltransferase RgtA/B/C/D-like domain-containing protein</fullName>
    </recommendedName>
</protein>
<name>A0A6N6M5R7_9FLAO</name>
<feature type="transmembrane region" description="Helical" evidence="1">
    <location>
        <begin position="334"/>
        <end position="355"/>
    </location>
</feature>
<feature type="transmembrane region" description="Helical" evidence="1">
    <location>
        <begin position="367"/>
        <end position="385"/>
    </location>
</feature>
<accession>A0A6N6M5R7</accession>
<comment type="caution">
    <text evidence="2">The sequence shown here is derived from an EMBL/GenBank/DDBJ whole genome shotgun (WGS) entry which is preliminary data.</text>
</comment>
<dbReference type="OrthoDB" id="136762at2"/>
<dbReference type="RefSeq" id="WP_151168419.1">
    <property type="nucleotide sequence ID" value="NZ_WACR01000007.1"/>
</dbReference>
<sequence>MTRKFSNISKAPRSFSVVLIMSILLVFTVLNIGHWKRGGVIVSDIQSYYSYLPAIFIYDDLSFQYKYEEDTPDVVKNNLWYLETADGEPVQKMSSGLALLYSPFFFVAHATAGSFGYDPNGYSPPYQLALTLSSVFYAILSMFVMRAILLRFFSDTTSATTIAILYAGTNLFYYIMNESAMSHNYSVFIITLIIYSTLKWSDSINIKRTFLTGLLCGLAVLVRPINGLVVLFPILYFMVKSGGIKQSFDSLLEPKVLFPAFLGGFLGILPQLIYWKAATGDWIYYSYNEEGFFLSDPQFLKGLFSFRKGWLIYTPLMILGLIGLIPLYKKHRALAVPTIVILPIYMYVIFSWWCWWYGGSFGMRAMIDMYPFLALGLAAAIHWVLNQRKTVLTVNFYALIVIGIGLNQWQTYQYRKGIIHWDGMTKEAYKAVFWHDNYPPNYDSYIDRPDYDAAKRGDR</sequence>